<protein>
    <recommendedName>
        <fullName evidence="3">Terminase</fullName>
    </recommendedName>
</protein>
<dbReference type="AlphaFoldDB" id="A0A0G3XIY4"/>
<keyword evidence="2" id="KW-1185">Reference proteome</keyword>
<sequence length="125" mass="13311">MDVPKPQARTRVGNGSTVLAGVDGRSATFRRYREVLASLVTDMGGDPSEAQSQLARRAASLVCWCEEQDAAAANGEEFDVKAYTTASNTLRRLLGDLGLERTARNITPTIVEYAAHKAAEKAGAA</sequence>
<organism evidence="1 2">
    <name type="scientific">Croceicoccus naphthovorans</name>
    <dbReference type="NCBI Taxonomy" id="1348774"/>
    <lineage>
        <taxon>Bacteria</taxon>
        <taxon>Pseudomonadati</taxon>
        <taxon>Pseudomonadota</taxon>
        <taxon>Alphaproteobacteria</taxon>
        <taxon>Sphingomonadales</taxon>
        <taxon>Erythrobacteraceae</taxon>
        <taxon>Croceicoccus</taxon>
    </lineage>
</organism>
<reference evidence="1 2" key="1">
    <citation type="submission" date="2015-06" db="EMBL/GenBank/DDBJ databases">
        <authorList>
            <person name="Zeng Y."/>
            <person name="Huang Y."/>
        </authorList>
    </citation>
    <scope>NUCLEOTIDE SEQUENCE [LARGE SCALE GENOMIC DNA]</scope>
    <source>
        <strain evidence="1 2">PQ-2</strain>
    </source>
</reference>
<dbReference type="Proteomes" id="UP000035287">
    <property type="component" value="Chromosome"/>
</dbReference>
<evidence type="ECO:0008006" key="3">
    <source>
        <dbReference type="Google" id="ProtNLM"/>
    </source>
</evidence>
<dbReference type="STRING" id="1348774.AB433_03895"/>
<dbReference type="PATRIC" id="fig|1348774.3.peg.809"/>
<dbReference type="EMBL" id="CP011770">
    <property type="protein sequence ID" value="AKM11520.1"/>
    <property type="molecule type" value="Genomic_DNA"/>
</dbReference>
<gene>
    <name evidence="1" type="ORF">AB433_03895</name>
</gene>
<evidence type="ECO:0000313" key="1">
    <source>
        <dbReference type="EMBL" id="AKM11520.1"/>
    </source>
</evidence>
<dbReference type="KEGG" id="cna:AB433_03895"/>
<evidence type="ECO:0000313" key="2">
    <source>
        <dbReference type="Proteomes" id="UP000035287"/>
    </source>
</evidence>
<proteinExistence type="predicted"/>
<name>A0A0G3XIY4_9SPHN</name>
<accession>A0A0G3XIY4</accession>